<dbReference type="PANTHER" id="PTHR23502:SF33">
    <property type="entry name" value="MAJOR FACILITATOR SUPERFAMILY (MFS) PROFILE DOMAIN-CONTAINING PROTEIN-RELATED"/>
    <property type="match status" value="1"/>
</dbReference>
<feature type="transmembrane region" description="Helical" evidence="6">
    <location>
        <begin position="74"/>
        <end position="91"/>
    </location>
</feature>
<dbReference type="CDD" id="cd17323">
    <property type="entry name" value="MFS_Tpo1_MDR_like"/>
    <property type="match status" value="1"/>
</dbReference>
<dbReference type="EMBL" id="JBFXLT010000052">
    <property type="protein sequence ID" value="KAL2811963.1"/>
    <property type="molecule type" value="Genomic_DNA"/>
</dbReference>
<feature type="transmembrane region" description="Helical" evidence="6">
    <location>
        <begin position="388"/>
        <end position="407"/>
    </location>
</feature>
<gene>
    <name evidence="8" type="ORF">BJX63DRAFT_263985</name>
</gene>
<evidence type="ECO:0000313" key="9">
    <source>
        <dbReference type="Proteomes" id="UP001610334"/>
    </source>
</evidence>
<feature type="domain" description="Major facilitator superfamily (MFS) profile" evidence="7">
    <location>
        <begin position="76"/>
        <end position="507"/>
    </location>
</feature>
<dbReference type="PROSITE" id="PS00216">
    <property type="entry name" value="SUGAR_TRANSPORT_1"/>
    <property type="match status" value="1"/>
</dbReference>
<dbReference type="InterPro" id="IPR036259">
    <property type="entry name" value="MFS_trans_sf"/>
</dbReference>
<dbReference type="PANTHER" id="PTHR23502">
    <property type="entry name" value="MAJOR FACILITATOR SUPERFAMILY"/>
    <property type="match status" value="1"/>
</dbReference>
<feature type="transmembrane region" description="Helical" evidence="6">
    <location>
        <begin position="413"/>
        <end position="434"/>
    </location>
</feature>
<name>A0ABR4HB23_9EURO</name>
<feature type="transmembrane region" description="Helical" evidence="6">
    <location>
        <begin position="481"/>
        <end position="500"/>
    </location>
</feature>
<sequence>MTNSTRTPSPDRATVNSAPPDLDLEKAPTADEPVVPKTATKSTFPETDLDRGIVGWDSQDDPAHPQNFPIGRKWALLAVVSTVSFISPLASSMFSPALRSLSDELGETDQTILSFSVSIYLLGYTFGPLLLAPLSEIYGRRVVLSASNWFFVIWQIGCALAPEIASLIVFRFFAGIGGCGCLTLGAGVIADLFPTHQRGLATSIWSLGPLLGPVVGPIAGGFVGESLGWRWVYWLLLIIGGTFSFAVEIFIKETYAPVLIRRKTARLAKELGRNDLRSAYDPDGGISPANILKQGLKRPMLLLFKSPIISFLATYMSVCYGLLYLFFTTIPSVFEEQYGFSPGITGLAYIGLGIGFSVGLLITATTSDKILMKLAARSGGTLEPEMRLPLLVFWACLLPVSFFWYGWTADKQVHWIVPIIGMVPFGLAMMGVWMPIQIYTIDCYPAYAASANAALTASRSMVGALLPLAGPKMFETLGLGWGNSLLGFVAVAFVPVGIFLTKYGKTIREKYPVNL</sequence>
<feature type="transmembrane region" description="Helical" evidence="6">
    <location>
        <begin position="302"/>
        <end position="327"/>
    </location>
</feature>
<organism evidence="8 9">
    <name type="scientific">Aspergillus granulosus</name>
    <dbReference type="NCBI Taxonomy" id="176169"/>
    <lineage>
        <taxon>Eukaryota</taxon>
        <taxon>Fungi</taxon>
        <taxon>Dikarya</taxon>
        <taxon>Ascomycota</taxon>
        <taxon>Pezizomycotina</taxon>
        <taxon>Eurotiomycetes</taxon>
        <taxon>Eurotiomycetidae</taxon>
        <taxon>Eurotiales</taxon>
        <taxon>Aspergillaceae</taxon>
        <taxon>Aspergillus</taxon>
        <taxon>Aspergillus subgen. Nidulantes</taxon>
    </lineage>
</organism>
<accession>A0ABR4HB23</accession>
<keyword evidence="4 6" id="KW-0472">Membrane</keyword>
<dbReference type="InterPro" id="IPR011701">
    <property type="entry name" value="MFS"/>
</dbReference>
<feature type="region of interest" description="Disordered" evidence="5">
    <location>
        <begin position="1"/>
        <end position="42"/>
    </location>
</feature>
<evidence type="ECO:0000256" key="6">
    <source>
        <dbReference type="SAM" id="Phobius"/>
    </source>
</evidence>
<evidence type="ECO:0000313" key="8">
    <source>
        <dbReference type="EMBL" id="KAL2811963.1"/>
    </source>
</evidence>
<feature type="transmembrane region" description="Helical" evidence="6">
    <location>
        <begin position="200"/>
        <end position="219"/>
    </location>
</feature>
<dbReference type="Proteomes" id="UP001610334">
    <property type="component" value="Unassembled WGS sequence"/>
</dbReference>
<proteinExistence type="predicted"/>
<evidence type="ECO:0000256" key="5">
    <source>
        <dbReference type="SAM" id="MobiDB-lite"/>
    </source>
</evidence>
<feature type="transmembrane region" description="Helical" evidence="6">
    <location>
        <begin position="446"/>
        <end position="469"/>
    </location>
</feature>
<dbReference type="InterPro" id="IPR005829">
    <property type="entry name" value="Sugar_transporter_CS"/>
</dbReference>
<keyword evidence="2 6" id="KW-0812">Transmembrane</keyword>
<evidence type="ECO:0000256" key="3">
    <source>
        <dbReference type="ARBA" id="ARBA00022989"/>
    </source>
</evidence>
<keyword evidence="9" id="KW-1185">Reference proteome</keyword>
<dbReference type="Pfam" id="PF07690">
    <property type="entry name" value="MFS_1"/>
    <property type="match status" value="1"/>
</dbReference>
<evidence type="ECO:0000256" key="2">
    <source>
        <dbReference type="ARBA" id="ARBA00022692"/>
    </source>
</evidence>
<evidence type="ECO:0000259" key="7">
    <source>
        <dbReference type="PROSITE" id="PS50850"/>
    </source>
</evidence>
<dbReference type="Gene3D" id="1.20.1250.20">
    <property type="entry name" value="MFS general substrate transporter like domains"/>
    <property type="match status" value="1"/>
</dbReference>
<dbReference type="SUPFAM" id="SSF103473">
    <property type="entry name" value="MFS general substrate transporter"/>
    <property type="match status" value="1"/>
</dbReference>
<comment type="caution">
    <text evidence="8">The sequence shown here is derived from an EMBL/GenBank/DDBJ whole genome shotgun (WGS) entry which is preliminary data.</text>
</comment>
<protein>
    <submittedName>
        <fullName evidence="8">Major facilitator superfamily domain-containing protein</fullName>
    </submittedName>
</protein>
<feature type="transmembrane region" description="Helical" evidence="6">
    <location>
        <begin position="347"/>
        <end position="367"/>
    </location>
</feature>
<feature type="transmembrane region" description="Helical" evidence="6">
    <location>
        <begin position="168"/>
        <end position="193"/>
    </location>
</feature>
<reference evidence="8 9" key="1">
    <citation type="submission" date="2024-07" db="EMBL/GenBank/DDBJ databases">
        <title>Section-level genome sequencing and comparative genomics of Aspergillus sections Usti and Cavernicolus.</title>
        <authorList>
            <consortium name="Lawrence Berkeley National Laboratory"/>
            <person name="Nybo J.L."/>
            <person name="Vesth T.C."/>
            <person name="Theobald S."/>
            <person name="Frisvad J.C."/>
            <person name="Larsen T.O."/>
            <person name="Kjaerboelling I."/>
            <person name="Rothschild-Mancinelli K."/>
            <person name="Lyhne E.K."/>
            <person name="Kogle M.E."/>
            <person name="Barry K."/>
            <person name="Clum A."/>
            <person name="Na H."/>
            <person name="Ledsgaard L."/>
            <person name="Lin J."/>
            <person name="Lipzen A."/>
            <person name="Kuo A."/>
            <person name="Riley R."/>
            <person name="Mondo S."/>
            <person name="Labutti K."/>
            <person name="Haridas S."/>
            <person name="Pangalinan J."/>
            <person name="Salamov A.A."/>
            <person name="Simmons B.A."/>
            <person name="Magnuson J.K."/>
            <person name="Chen J."/>
            <person name="Drula E."/>
            <person name="Henrissat B."/>
            <person name="Wiebenga A."/>
            <person name="Lubbers R.J."/>
            <person name="Gomes A.C."/>
            <person name="Makela M.R."/>
            <person name="Stajich J."/>
            <person name="Grigoriev I.V."/>
            <person name="Mortensen U.H."/>
            <person name="De Vries R.P."/>
            <person name="Baker S.E."/>
            <person name="Andersen M.R."/>
        </authorList>
    </citation>
    <scope>NUCLEOTIDE SEQUENCE [LARGE SCALE GENOMIC DNA]</scope>
    <source>
        <strain evidence="8 9">CBS 588.65</strain>
    </source>
</reference>
<comment type="subcellular location">
    <subcellularLocation>
        <location evidence="1">Membrane</location>
        <topology evidence="1">Multi-pass membrane protein</topology>
    </subcellularLocation>
</comment>
<evidence type="ECO:0000256" key="4">
    <source>
        <dbReference type="ARBA" id="ARBA00023136"/>
    </source>
</evidence>
<keyword evidence="3 6" id="KW-1133">Transmembrane helix</keyword>
<feature type="transmembrane region" description="Helical" evidence="6">
    <location>
        <begin position="143"/>
        <end position="162"/>
    </location>
</feature>
<feature type="transmembrane region" description="Helical" evidence="6">
    <location>
        <begin position="111"/>
        <end position="131"/>
    </location>
</feature>
<evidence type="ECO:0000256" key="1">
    <source>
        <dbReference type="ARBA" id="ARBA00004141"/>
    </source>
</evidence>
<feature type="transmembrane region" description="Helical" evidence="6">
    <location>
        <begin position="231"/>
        <end position="251"/>
    </location>
</feature>
<dbReference type="PROSITE" id="PS50850">
    <property type="entry name" value="MFS"/>
    <property type="match status" value="1"/>
</dbReference>
<dbReference type="InterPro" id="IPR020846">
    <property type="entry name" value="MFS_dom"/>
</dbReference>